<dbReference type="Proteomes" id="UP000623958">
    <property type="component" value="Unassembled WGS sequence"/>
</dbReference>
<proteinExistence type="predicted"/>
<keyword evidence="2" id="KW-1185">Reference proteome</keyword>
<reference evidence="1" key="2">
    <citation type="submission" date="2020-09" db="EMBL/GenBank/DDBJ databases">
        <authorList>
            <person name="Sun Q."/>
            <person name="Ohkuma M."/>
        </authorList>
    </citation>
    <scope>NUCLEOTIDE SEQUENCE</scope>
    <source>
        <strain evidence="1">JCM 13306</strain>
    </source>
</reference>
<dbReference type="RefSeq" id="WP_434029061.1">
    <property type="nucleotide sequence ID" value="NZ_BNBA01000010.1"/>
</dbReference>
<reference evidence="1" key="1">
    <citation type="journal article" date="2014" name="Int. J. Syst. Evol. Microbiol.">
        <title>Complete genome sequence of Corynebacterium casei LMG S-19264T (=DSM 44701T), isolated from a smear-ripened cheese.</title>
        <authorList>
            <consortium name="US DOE Joint Genome Institute (JGI-PGF)"/>
            <person name="Walter F."/>
            <person name="Albersmeier A."/>
            <person name="Kalinowski J."/>
            <person name="Ruckert C."/>
        </authorList>
    </citation>
    <scope>NUCLEOTIDE SEQUENCE</scope>
    <source>
        <strain evidence="1">JCM 13306</strain>
    </source>
</reference>
<gene>
    <name evidence="1" type="ORF">GCM10009090_16330</name>
</gene>
<protein>
    <submittedName>
        <fullName evidence="1">Uncharacterized protein</fullName>
    </submittedName>
</protein>
<accession>A0A919F7X9</accession>
<name>A0A919F7X9_9XANT</name>
<evidence type="ECO:0000313" key="2">
    <source>
        <dbReference type="Proteomes" id="UP000623958"/>
    </source>
</evidence>
<sequence length="101" mass="11132">MSNEPVPTRVPPALTFAWALALVDAFEGEGVSIPPSAVPLLPYVDVVLWARAQHAPVSVRDILRRWPVCRATAYRWHRALYGTTVPRSGAGLASRTGEERR</sequence>
<organism evidence="1 2">
    <name type="scientific">Xanthomonas boreopolis</name>
    <dbReference type="NCBI Taxonomy" id="86183"/>
    <lineage>
        <taxon>Bacteria</taxon>
        <taxon>Pseudomonadati</taxon>
        <taxon>Pseudomonadota</taxon>
        <taxon>Gammaproteobacteria</taxon>
        <taxon>Lysobacterales</taxon>
        <taxon>Lysobacteraceae</taxon>
        <taxon>Xanthomonas</taxon>
    </lineage>
</organism>
<comment type="caution">
    <text evidence="1">The sequence shown here is derived from an EMBL/GenBank/DDBJ whole genome shotgun (WGS) entry which is preliminary data.</text>
</comment>
<dbReference type="AlphaFoldDB" id="A0A919F7X9"/>
<dbReference type="EMBL" id="BNBA01000010">
    <property type="protein sequence ID" value="GHH52447.1"/>
    <property type="molecule type" value="Genomic_DNA"/>
</dbReference>
<evidence type="ECO:0000313" key="1">
    <source>
        <dbReference type="EMBL" id="GHH52447.1"/>
    </source>
</evidence>